<reference evidence="2" key="1">
    <citation type="submission" date="2016-06" db="EMBL/GenBank/DDBJ databases">
        <title>Parallel loss of symbiosis genes in relatives of nitrogen-fixing non-legume Parasponia.</title>
        <authorList>
            <person name="Van Velzen R."/>
            <person name="Holmer R."/>
            <person name="Bu F."/>
            <person name="Rutten L."/>
            <person name="Van Zeijl A."/>
            <person name="Liu W."/>
            <person name="Santuari L."/>
            <person name="Cao Q."/>
            <person name="Sharma T."/>
            <person name="Shen D."/>
            <person name="Roswanjaya Y."/>
            <person name="Wardhani T."/>
            <person name="Kalhor M.S."/>
            <person name="Jansen J."/>
            <person name="Van den Hoogen J."/>
            <person name="Gungor B."/>
            <person name="Hartog M."/>
            <person name="Hontelez J."/>
            <person name="Verver J."/>
            <person name="Yang W.-C."/>
            <person name="Schijlen E."/>
            <person name="Repin R."/>
            <person name="Schilthuizen M."/>
            <person name="Schranz E."/>
            <person name="Heidstra R."/>
            <person name="Miyata K."/>
            <person name="Fedorova E."/>
            <person name="Kohlen W."/>
            <person name="Bisseling T."/>
            <person name="Smit S."/>
            <person name="Geurts R."/>
        </authorList>
    </citation>
    <scope>NUCLEOTIDE SEQUENCE [LARGE SCALE GENOMIC DNA]</scope>
    <source>
        <strain evidence="2">cv. WU1-14</strain>
    </source>
</reference>
<name>A0A2P5CBG8_PARAD</name>
<evidence type="ECO:0000313" key="1">
    <source>
        <dbReference type="EMBL" id="PON58403.1"/>
    </source>
</evidence>
<sequence>MSQMCVEEAPTTCPHHNSYAQFSSTVPHLNMWHQRSDLLVTYAVHMRDRVPCSTCCVCHLPGVCVSRASSAHGHGT</sequence>
<organism evidence="1 2">
    <name type="scientific">Parasponia andersonii</name>
    <name type="common">Sponia andersonii</name>
    <dbReference type="NCBI Taxonomy" id="3476"/>
    <lineage>
        <taxon>Eukaryota</taxon>
        <taxon>Viridiplantae</taxon>
        <taxon>Streptophyta</taxon>
        <taxon>Embryophyta</taxon>
        <taxon>Tracheophyta</taxon>
        <taxon>Spermatophyta</taxon>
        <taxon>Magnoliopsida</taxon>
        <taxon>eudicotyledons</taxon>
        <taxon>Gunneridae</taxon>
        <taxon>Pentapetalae</taxon>
        <taxon>rosids</taxon>
        <taxon>fabids</taxon>
        <taxon>Rosales</taxon>
        <taxon>Cannabaceae</taxon>
        <taxon>Parasponia</taxon>
    </lineage>
</organism>
<dbReference type="AlphaFoldDB" id="A0A2P5CBG8"/>
<accession>A0A2P5CBG8</accession>
<keyword evidence="2" id="KW-1185">Reference proteome</keyword>
<protein>
    <submittedName>
        <fullName evidence="1">Uncharacterized protein</fullName>
    </submittedName>
</protein>
<evidence type="ECO:0000313" key="2">
    <source>
        <dbReference type="Proteomes" id="UP000237105"/>
    </source>
</evidence>
<proteinExistence type="predicted"/>
<gene>
    <name evidence="1" type="ORF">PanWU01x14_166150</name>
</gene>
<dbReference type="Proteomes" id="UP000237105">
    <property type="component" value="Unassembled WGS sequence"/>
</dbReference>
<dbReference type="EMBL" id="JXTB01000149">
    <property type="protein sequence ID" value="PON58403.1"/>
    <property type="molecule type" value="Genomic_DNA"/>
</dbReference>
<comment type="caution">
    <text evidence="1">The sequence shown here is derived from an EMBL/GenBank/DDBJ whole genome shotgun (WGS) entry which is preliminary data.</text>
</comment>